<protein>
    <submittedName>
        <fullName evidence="9">AAA family ATPase</fullName>
    </submittedName>
</protein>
<keyword evidence="6" id="KW-0406">Ion transport</keyword>
<evidence type="ECO:0000256" key="4">
    <source>
        <dbReference type="ARBA" id="ARBA00022496"/>
    </source>
</evidence>
<dbReference type="Proteomes" id="UP000242705">
    <property type="component" value="Unassembled WGS sequence"/>
</dbReference>
<dbReference type="Gene3D" id="3.40.50.300">
    <property type="entry name" value="P-loop containing nucleotide triphosphate hydrolases"/>
    <property type="match status" value="2"/>
</dbReference>
<evidence type="ECO:0000313" key="9">
    <source>
        <dbReference type="EMBL" id="PSR24397.1"/>
    </source>
</evidence>
<evidence type="ECO:0000256" key="7">
    <source>
        <dbReference type="ARBA" id="ARBA00023136"/>
    </source>
</evidence>
<dbReference type="Pfam" id="PF13304">
    <property type="entry name" value="AAA_21"/>
    <property type="match status" value="1"/>
</dbReference>
<name>A0A2T2WQ81_SULTH</name>
<evidence type="ECO:0000259" key="8">
    <source>
        <dbReference type="SMART" id="SM00382"/>
    </source>
</evidence>
<keyword evidence="5" id="KW-0408">Iron</keyword>
<comment type="subcellular location">
    <subcellularLocation>
        <location evidence="1">Cell membrane</location>
        <topology evidence="1">Peripheral membrane protein</topology>
    </subcellularLocation>
</comment>
<dbReference type="GO" id="GO:0006826">
    <property type="term" value="P:iron ion transport"/>
    <property type="evidence" value="ECO:0007669"/>
    <property type="project" value="UniProtKB-KW"/>
</dbReference>
<comment type="caution">
    <text evidence="9">The sequence shown here is derived from an EMBL/GenBank/DDBJ whole genome shotgun (WGS) entry which is preliminary data.</text>
</comment>
<evidence type="ECO:0000256" key="5">
    <source>
        <dbReference type="ARBA" id="ARBA00023004"/>
    </source>
</evidence>
<dbReference type="GO" id="GO:0006302">
    <property type="term" value="P:double-strand break repair"/>
    <property type="evidence" value="ECO:0007669"/>
    <property type="project" value="InterPro"/>
</dbReference>
<dbReference type="InterPro" id="IPR051535">
    <property type="entry name" value="Siderophore_ABC-ATPase"/>
</dbReference>
<sequence length="248" mass="28447">MFLREVQFQNWPQETDTYPFNLLAFQGLSVISFRTAVTFFVGENGSGKSTLLEAIAQGAGFNPEGGNRNHIFSTANTESSLHHYIRLSWLPKVTNGFFLRAESFFNFSSYIDTIAEEDKSSNVYEAYGGKSLHHQSHGESFLSLFTHRFQGRKRALYLLDEPEAALSPARQLALLRILWDHEHSGRSQFIIATHSPILLGYPHATIFNFDQAPLAPIRYEDTDHFIVTKEFLTHRERILEELFKENKD</sequence>
<feature type="domain" description="AAA+ ATPase" evidence="8">
    <location>
        <begin position="34"/>
        <end position="213"/>
    </location>
</feature>
<evidence type="ECO:0000256" key="6">
    <source>
        <dbReference type="ARBA" id="ARBA00023065"/>
    </source>
</evidence>
<evidence type="ECO:0000256" key="2">
    <source>
        <dbReference type="ARBA" id="ARBA00022448"/>
    </source>
</evidence>
<dbReference type="SMART" id="SM00382">
    <property type="entry name" value="AAA"/>
    <property type="match status" value="1"/>
</dbReference>
<dbReference type="EMBL" id="PXYX01000055">
    <property type="protein sequence ID" value="PSR24397.1"/>
    <property type="molecule type" value="Genomic_DNA"/>
</dbReference>
<evidence type="ECO:0000313" key="10">
    <source>
        <dbReference type="Proteomes" id="UP000242705"/>
    </source>
</evidence>
<dbReference type="GO" id="GO:0005886">
    <property type="term" value="C:plasma membrane"/>
    <property type="evidence" value="ECO:0007669"/>
    <property type="project" value="UniProtKB-SubCell"/>
</dbReference>
<dbReference type="Pfam" id="PF13476">
    <property type="entry name" value="AAA_23"/>
    <property type="match status" value="1"/>
</dbReference>
<dbReference type="SUPFAM" id="SSF52540">
    <property type="entry name" value="P-loop containing nucleoside triphosphate hydrolases"/>
    <property type="match status" value="1"/>
</dbReference>
<proteinExistence type="predicted"/>
<keyword evidence="3" id="KW-1003">Cell membrane</keyword>
<evidence type="ECO:0000256" key="3">
    <source>
        <dbReference type="ARBA" id="ARBA00022475"/>
    </source>
</evidence>
<dbReference type="AlphaFoldDB" id="A0A2T2WQ81"/>
<dbReference type="GO" id="GO:0016887">
    <property type="term" value="F:ATP hydrolysis activity"/>
    <property type="evidence" value="ECO:0007669"/>
    <property type="project" value="InterPro"/>
</dbReference>
<keyword evidence="2" id="KW-0813">Transport</keyword>
<dbReference type="PANTHER" id="PTHR42771:SF2">
    <property type="entry name" value="IRON(3+)-HYDROXAMATE IMPORT ATP-BINDING PROTEIN FHUC"/>
    <property type="match status" value="1"/>
</dbReference>
<dbReference type="InterPro" id="IPR003593">
    <property type="entry name" value="AAA+_ATPase"/>
</dbReference>
<organism evidence="9 10">
    <name type="scientific">Sulfobacillus thermosulfidooxidans</name>
    <dbReference type="NCBI Taxonomy" id="28034"/>
    <lineage>
        <taxon>Bacteria</taxon>
        <taxon>Bacillati</taxon>
        <taxon>Bacillota</taxon>
        <taxon>Clostridia</taxon>
        <taxon>Eubacteriales</taxon>
        <taxon>Clostridiales Family XVII. Incertae Sedis</taxon>
        <taxon>Sulfobacillus</taxon>
    </lineage>
</organism>
<dbReference type="InterPro" id="IPR027417">
    <property type="entry name" value="P-loop_NTPase"/>
</dbReference>
<dbReference type="InterPro" id="IPR003959">
    <property type="entry name" value="ATPase_AAA_core"/>
</dbReference>
<dbReference type="InterPro" id="IPR038729">
    <property type="entry name" value="Rad50/SbcC_AAA"/>
</dbReference>
<gene>
    <name evidence="9" type="ORF">C7B47_14890</name>
</gene>
<evidence type="ECO:0000256" key="1">
    <source>
        <dbReference type="ARBA" id="ARBA00004202"/>
    </source>
</evidence>
<keyword evidence="4" id="KW-0410">Iron transport</keyword>
<dbReference type="PANTHER" id="PTHR42771">
    <property type="entry name" value="IRON(3+)-HYDROXAMATE IMPORT ATP-BINDING PROTEIN FHUC"/>
    <property type="match status" value="1"/>
</dbReference>
<accession>A0A2T2WQ81</accession>
<reference evidence="9 10" key="1">
    <citation type="journal article" date="2014" name="BMC Genomics">
        <title>Comparison of environmental and isolate Sulfobacillus genomes reveals diverse carbon, sulfur, nitrogen, and hydrogen metabolisms.</title>
        <authorList>
            <person name="Justice N.B."/>
            <person name="Norman A."/>
            <person name="Brown C.T."/>
            <person name="Singh A."/>
            <person name="Thomas B.C."/>
            <person name="Banfield J.F."/>
        </authorList>
    </citation>
    <scope>NUCLEOTIDE SEQUENCE [LARGE SCALE GENOMIC DNA]</scope>
    <source>
        <strain evidence="9">AMDSBA5</strain>
    </source>
</reference>
<dbReference type="GO" id="GO:0005524">
    <property type="term" value="F:ATP binding"/>
    <property type="evidence" value="ECO:0007669"/>
    <property type="project" value="InterPro"/>
</dbReference>
<keyword evidence="7" id="KW-0472">Membrane</keyword>